<accession>A0A1I6S454</accession>
<dbReference type="InterPro" id="IPR000515">
    <property type="entry name" value="MetI-like"/>
</dbReference>
<comment type="subcellular location">
    <subcellularLocation>
        <location evidence="1 8">Cell membrane</location>
        <topology evidence="1 8">Multi-pass membrane protein</topology>
    </subcellularLocation>
</comment>
<dbReference type="Proteomes" id="UP000198660">
    <property type="component" value="Unassembled WGS sequence"/>
</dbReference>
<evidence type="ECO:0000256" key="6">
    <source>
        <dbReference type="ARBA" id="ARBA00022989"/>
    </source>
</evidence>
<feature type="transmembrane region" description="Helical" evidence="8">
    <location>
        <begin position="164"/>
        <end position="183"/>
    </location>
</feature>
<feature type="transmembrane region" description="Helical" evidence="8">
    <location>
        <begin position="91"/>
        <end position="118"/>
    </location>
</feature>
<dbReference type="InterPro" id="IPR035906">
    <property type="entry name" value="MetI-like_sf"/>
</dbReference>
<dbReference type="Gene3D" id="1.10.3720.10">
    <property type="entry name" value="MetI-like"/>
    <property type="match status" value="1"/>
</dbReference>
<feature type="transmembrane region" description="Helical" evidence="8">
    <location>
        <begin position="44"/>
        <end position="64"/>
    </location>
</feature>
<evidence type="ECO:0000256" key="4">
    <source>
        <dbReference type="ARBA" id="ARBA00022475"/>
    </source>
</evidence>
<reference evidence="11" key="1">
    <citation type="submission" date="2016-10" db="EMBL/GenBank/DDBJ databases">
        <authorList>
            <person name="Varghese N."/>
            <person name="Submissions S."/>
        </authorList>
    </citation>
    <scope>NUCLEOTIDE SEQUENCE [LARGE SCALE GENOMIC DNA]</scope>
    <source>
        <strain evidence="11">DSM 45789</strain>
    </source>
</reference>
<evidence type="ECO:0000259" key="9">
    <source>
        <dbReference type="PROSITE" id="PS50928"/>
    </source>
</evidence>
<feature type="transmembrane region" description="Helical" evidence="8">
    <location>
        <begin position="276"/>
        <end position="302"/>
    </location>
</feature>
<keyword evidence="11" id="KW-1185">Reference proteome</keyword>
<dbReference type="PROSITE" id="PS50928">
    <property type="entry name" value="ABC_TM1"/>
    <property type="match status" value="1"/>
</dbReference>
<dbReference type="InterPro" id="IPR005672">
    <property type="entry name" value="Phosphate_PstA"/>
</dbReference>
<comment type="similarity">
    <text evidence="2 8">Belongs to the binding-protein-dependent transport system permease family. CysTW subfamily.</text>
</comment>
<feature type="domain" description="ABC transmembrane type-1" evidence="9">
    <location>
        <begin position="93"/>
        <end position="299"/>
    </location>
</feature>
<keyword evidence="5 8" id="KW-0812">Transmembrane</keyword>
<evidence type="ECO:0000256" key="5">
    <source>
        <dbReference type="ARBA" id="ARBA00022692"/>
    </source>
</evidence>
<evidence type="ECO:0000256" key="8">
    <source>
        <dbReference type="RuleBase" id="RU363043"/>
    </source>
</evidence>
<keyword evidence="3" id="KW-0813">Transport</keyword>
<evidence type="ECO:0000256" key="7">
    <source>
        <dbReference type="ARBA" id="ARBA00023136"/>
    </source>
</evidence>
<gene>
    <name evidence="10" type="ORF">SAMN05444972_106130</name>
</gene>
<dbReference type="GO" id="GO:0005315">
    <property type="term" value="F:phosphate transmembrane transporter activity"/>
    <property type="evidence" value="ECO:0007669"/>
    <property type="project" value="InterPro"/>
</dbReference>
<evidence type="ECO:0000313" key="10">
    <source>
        <dbReference type="EMBL" id="SFS71670.1"/>
    </source>
</evidence>
<name>A0A1I6S454_9BACL</name>
<keyword evidence="7 8" id="KW-0472">Membrane</keyword>
<organism evidence="10 11">
    <name type="scientific">Marininema halotolerans</name>
    <dbReference type="NCBI Taxonomy" id="1155944"/>
    <lineage>
        <taxon>Bacteria</taxon>
        <taxon>Bacillati</taxon>
        <taxon>Bacillota</taxon>
        <taxon>Bacilli</taxon>
        <taxon>Bacillales</taxon>
        <taxon>Thermoactinomycetaceae</taxon>
        <taxon>Marininema</taxon>
    </lineage>
</organism>
<dbReference type="GO" id="GO:0005886">
    <property type="term" value="C:plasma membrane"/>
    <property type="evidence" value="ECO:0007669"/>
    <property type="project" value="UniProtKB-SubCell"/>
</dbReference>
<keyword evidence="6 8" id="KW-1133">Transmembrane helix</keyword>
<keyword evidence="4 8" id="KW-1003">Cell membrane</keyword>
<dbReference type="RefSeq" id="WP_091836929.1">
    <property type="nucleotide sequence ID" value="NZ_FPAA01000006.1"/>
</dbReference>
<dbReference type="NCBIfam" id="TIGR00974">
    <property type="entry name" value="3a0107s02c"/>
    <property type="match status" value="1"/>
</dbReference>
<dbReference type="OrthoDB" id="9807065at2"/>
<dbReference type="GO" id="GO:0035435">
    <property type="term" value="P:phosphate ion transmembrane transport"/>
    <property type="evidence" value="ECO:0007669"/>
    <property type="project" value="InterPro"/>
</dbReference>
<evidence type="ECO:0000256" key="1">
    <source>
        <dbReference type="ARBA" id="ARBA00004651"/>
    </source>
</evidence>
<evidence type="ECO:0000313" key="11">
    <source>
        <dbReference type="Proteomes" id="UP000198660"/>
    </source>
</evidence>
<protein>
    <recommendedName>
        <fullName evidence="8">Phosphate transport system permease protein PstA</fullName>
    </recommendedName>
</protein>
<dbReference type="EMBL" id="FPAA01000006">
    <property type="protein sequence ID" value="SFS71670.1"/>
    <property type="molecule type" value="Genomic_DNA"/>
</dbReference>
<dbReference type="Pfam" id="PF00528">
    <property type="entry name" value="BPD_transp_1"/>
    <property type="match status" value="1"/>
</dbReference>
<evidence type="ECO:0000256" key="2">
    <source>
        <dbReference type="ARBA" id="ARBA00007069"/>
    </source>
</evidence>
<sequence>MSAEEVVIHHQEGESGSPTLSLVEKRERSHFGFRRWKNRLAHGLFLISTMIGVIVLGALLWNVVKDGWAWVTPTFFNNFASRLPEQAGIKAAFWGTIWVIGLTVPLTFIFGVGTAIYLEEYARKNRFTRFIQLNISNLAGVPSIVFGILGLTLFVRLMGLGKTVLAGSLTMTLLVLPIVIVAAREAISSVPNNLRLASLAMGATQWQTIRRVVLPYSMPGILTGVILALSRAIGETAPLIMIGAVSFIAFTPGYALDAFTVMPIQIYSWVSLPQPAFQHLAAAGILVLLAMLLSMNAFAVFLRNRFSKDK</sequence>
<dbReference type="PANTHER" id="PTHR43470">
    <property type="entry name" value="PHOSPHATE TRANSPORT SYSTEM PERMEASE PROTEIN PSTA-RELATED"/>
    <property type="match status" value="1"/>
</dbReference>
<dbReference type="AlphaFoldDB" id="A0A1I6S454"/>
<proteinExistence type="inferred from homology"/>
<dbReference type="PANTHER" id="PTHR43470:SF5">
    <property type="entry name" value="PHOSPHATE TRANSPORT SYSTEM PERMEASE PROTEIN PSTA"/>
    <property type="match status" value="1"/>
</dbReference>
<dbReference type="SUPFAM" id="SSF161098">
    <property type="entry name" value="MetI-like"/>
    <property type="match status" value="1"/>
</dbReference>
<feature type="transmembrane region" description="Helical" evidence="8">
    <location>
        <begin position="237"/>
        <end position="256"/>
    </location>
</feature>
<evidence type="ECO:0000256" key="3">
    <source>
        <dbReference type="ARBA" id="ARBA00022448"/>
    </source>
</evidence>
<feature type="transmembrane region" description="Helical" evidence="8">
    <location>
        <begin position="138"/>
        <end position="158"/>
    </location>
</feature>
<dbReference type="CDD" id="cd06261">
    <property type="entry name" value="TM_PBP2"/>
    <property type="match status" value="1"/>
</dbReference>